<dbReference type="AlphaFoldDB" id="A0A0R2KRI8"/>
<gene>
    <name evidence="3" type="ORF">IV53_GL000708</name>
</gene>
<evidence type="ECO:0000259" key="1">
    <source>
        <dbReference type="PROSITE" id="PS51736"/>
    </source>
</evidence>
<feature type="domain" description="Recombinase" evidence="2">
    <location>
        <begin position="178"/>
        <end position="303"/>
    </location>
</feature>
<dbReference type="OrthoDB" id="9811097at2"/>
<dbReference type="CDD" id="cd00338">
    <property type="entry name" value="Ser_Recombinase"/>
    <property type="match status" value="1"/>
</dbReference>
<feature type="domain" description="Resolvase/invertase-type recombinase catalytic" evidence="1">
    <location>
        <begin position="20"/>
        <end position="168"/>
    </location>
</feature>
<evidence type="ECO:0000313" key="3">
    <source>
        <dbReference type="EMBL" id="KRN88740.1"/>
    </source>
</evidence>
<comment type="caution">
    <text evidence="3">The sequence shown here is derived from an EMBL/GenBank/DDBJ whole genome shotgun (WGS) entry which is preliminary data.</text>
</comment>
<dbReference type="SUPFAM" id="SSF53041">
    <property type="entry name" value="Resolvase-like"/>
    <property type="match status" value="1"/>
</dbReference>
<accession>A0A0R2KRI8</accession>
<dbReference type="InterPro" id="IPR038109">
    <property type="entry name" value="DNA_bind_recomb_sf"/>
</dbReference>
<proteinExistence type="predicted"/>
<dbReference type="PROSITE" id="PS51737">
    <property type="entry name" value="RECOMBINASE_DNA_BIND"/>
    <property type="match status" value="1"/>
</dbReference>
<dbReference type="Pfam" id="PF13408">
    <property type="entry name" value="Zn_ribbon_recom"/>
    <property type="match status" value="1"/>
</dbReference>
<dbReference type="InterPro" id="IPR011109">
    <property type="entry name" value="DNA_bind_recombinase_dom"/>
</dbReference>
<dbReference type="InterPro" id="IPR036162">
    <property type="entry name" value="Resolvase-like_N_sf"/>
</dbReference>
<dbReference type="GO" id="GO:0000150">
    <property type="term" value="F:DNA strand exchange activity"/>
    <property type="evidence" value="ECO:0007669"/>
    <property type="project" value="InterPro"/>
</dbReference>
<dbReference type="Pfam" id="PF07508">
    <property type="entry name" value="Recombinase"/>
    <property type="match status" value="1"/>
</dbReference>
<sequence>MMKEIIQIKPKKDIIKDKKKVCAYARVSMDTSALRHSLSMQVSYYNKFIQANPSWEFKGVFADLGISGTSIKKRTEFNKMLAECDKGNIDIILTKSIQRFARNTVDLLETVRELKAKGIEVRFEKENINSMSSDGELMLSILASFAQEESKSISDNVKWGIKKRIEKGMVNAGGKFQIFGYRWIGETLTPYEPEASIVKKMYELYAKGDMSFREVAKEINKLGVKSIKNNEFCWASIKCILTNPTYTGNMVFKKEYITEIGNKKMRKNYGEVERYRVENSHEGIITQELFDKVQEIKEKRSSLHLGPPIKDENKTEFSGKLKCMCCGSDFVGCRVSVKRGRGLYWKCYRKDKKRFKDEVPCNTAMMSDLKIKRAIAEALNLKEYTTDYFNKNIEVIEFYNKKDMVIRLKNGEEVKGKYKKKGGK</sequence>
<dbReference type="PANTHER" id="PTHR30461">
    <property type="entry name" value="DNA-INVERTASE FROM LAMBDOID PROPHAGE"/>
    <property type="match status" value="1"/>
</dbReference>
<dbReference type="InterPro" id="IPR025827">
    <property type="entry name" value="Zn_ribbon_recom_dom"/>
</dbReference>
<dbReference type="InterPro" id="IPR006119">
    <property type="entry name" value="Resolv_N"/>
</dbReference>
<evidence type="ECO:0000259" key="2">
    <source>
        <dbReference type="PROSITE" id="PS51737"/>
    </source>
</evidence>
<dbReference type="STRING" id="1122146.IV53_GL000708"/>
<name>A0A0R2KRI8_9LACO</name>
<keyword evidence="4" id="KW-1185">Reference proteome</keyword>
<dbReference type="Gene3D" id="3.90.1750.20">
    <property type="entry name" value="Putative Large Serine Recombinase, Chain B, Domain 2"/>
    <property type="match status" value="1"/>
</dbReference>
<organism evidence="3 4">
    <name type="scientific">Ligilactobacillus ceti DSM 22408</name>
    <dbReference type="NCBI Taxonomy" id="1122146"/>
    <lineage>
        <taxon>Bacteria</taxon>
        <taxon>Bacillati</taxon>
        <taxon>Bacillota</taxon>
        <taxon>Bacilli</taxon>
        <taxon>Lactobacillales</taxon>
        <taxon>Lactobacillaceae</taxon>
        <taxon>Ligilactobacillus</taxon>
    </lineage>
</organism>
<dbReference type="Pfam" id="PF00239">
    <property type="entry name" value="Resolvase"/>
    <property type="match status" value="1"/>
</dbReference>
<dbReference type="Proteomes" id="UP000051500">
    <property type="component" value="Unassembled WGS sequence"/>
</dbReference>
<dbReference type="GO" id="GO:0003677">
    <property type="term" value="F:DNA binding"/>
    <property type="evidence" value="ECO:0007669"/>
    <property type="project" value="InterPro"/>
</dbReference>
<evidence type="ECO:0000313" key="4">
    <source>
        <dbReference type="Proteomes" id="UP000051500"/>
    </source>
</evidence>
<reference evidence="3 4" key="1">
    <citation type="journal article" date="2015" name="Genome Announc.">
        <title>Expanding the biotechnology potential of lactobacilli through comparative genomics of 213 strains and associated genera.</title>
        <authorList>
            <person name="Sun Z."/>
            <person name="Harris H.M."/>
            <person name="McCann A."/>
            <person name="Guo C."/>
            <person name="Argimon S."/>
            <person name="Zhang W."/>
            <person name="Yang X."/>
            <person name="Jeffery I.B."/>
            <person name="Cooney J.C."/>
            <person name="Kagawa T.F."/>
            <person name="Liu W."/>
            <person name="Song Y."/>
            <person name="Salvetti E."/>
            <person name="Wrobel A."/>
            <person name="Rasinkangas P."/>
            <person name="Parkhill J."/>
            <person name="Rea M.C."/>
            <person name="O'Sullivan O."/>
            <person name="Ritari J."/>
            <person name="Douillard F.P."/>
            <person name="Paul Ross R."/>
            <person name="Yang R."/>
            <person name="Briner A.E."/>
            <person name="Felis G.E."/>
            <person name="de Vos W.M."/>
            <person name="Barrangou R."/>
            <person name="Klaenhammer T.R."/>
            <person name="Caufield P.W."/>
            <person name="Cui Y."/>
            <person name="Zhang H."/>
            <person name="O'Toole P.W."/>
        </authorList>
    </citation>
    <scope>NUCLEOTIDE SEQUENCE [LARGE SCALE GENOMIC DNA]</scope>
    <source>
        <strain evidence="3 4">DSM 22408</strain>
    </source>
</reference>
<dbReference type="PROSITE" id="PS51736">
    <property type="entry name" value="RECOMBINASES_3"/>
    <property type="match status" value="1"/>
</dbReference>
<dbReference type="InterPro" id="IPR050639">
    <property type="entry name" value="SSR_resolvase"/>
</dbReference>
<dbReference type="SMART" id="SM00857">
    <property type="entry name" value="Resolvase"/>
    <property type="match status" value="1"/>
</dbReference>
<dbReference type="PATRIC" id="fig|1122146.4.peg.738"/>
<protein>
    <submittedName>
        <fullName evidence="3">DNA recombinase</fullName>
    </submittedName>
</protein>
<dbReference type="PANTHER" id="PTHR30461:SF23">
    <property type="entry name" value="DNA RECOMBINASE-RELATED"/>
    <property type="match status" value="1"/>
</dbReference>
<dbReference type="Gene3D" id="3.40.50.1390">
    <property type="entry name" value="Resolvase, N-terminal catalytic domain"/>
    <property type="match status" value="1"/>
</dbReference>
<dbReference type="EMBL" id="JQBZ01000025">
    <property type="protein sequence ID" value="KRN88740.1"/>
    <property type="molecule type" value="Genomic_DNA"/>
</dbReference>